<dbReference type="SUPFAM" id="SSF110857">
    <property type="entry name" value="Gamma-glutamyl cyclotransferase-like"/>
    <property type="match status" value="1"/>
</dbReference>
<evidence type="ECO:0000313" key="4">
    <source>
        <dbReference type="EMBL" id="RZT38709.1"/>
    </source>
</evidence>
<dbReference type="AlphaFoldDB" id="A0A4V2FH16"/>
<dbReference type="InterPro" id="IPR000868">
    <property type="entry name" value="Isochorismatase-like_dom"/>
</dbReference>
<dbReference type="InterPro" id="IPR053844">
    <property type="entry name" value="AH_C"/>
</dbReference>
<accession>A0A4V2FH16</accession>
<dbReference type="Pfam" id="PF21986">
    <property type="entry name" value="AH_C"/>
    <property type="match status" value="1"/>
</dbReference>
<dbReference type="Gene3D" id="3.10.490.10">
    <property type="entry name" value="Gamma-glutamyl cyclotransferase-like"/>
    <property type="match status" value="1"/>
</dbReference>
<dbReference type="InterPro" id="IPR013024">
    <property type="entry name" value="GGCT-like"/>
</dbReference>
<dbReference type="InterPro" id="IPR050272">
    <property type="entry name" value="Isochorismatase-like_hydrls"/>
</dbReference>
<evidence type="ECO:0000256" key="1">
    <source>
        <dbReference type="ARBA" id="ARBA00022801"/>
    </source>
</evidence>
<dbReference type="EMBL" id="SGXM01000003">
    <property type="protein sequence ID" value="RZT38709.1"/>
    <property type="molecule type" value="Genomic_DNA"/>
</dbReference>
<protein>
    <submittedName>
        <fullName evidence="4">Nicotinamidase-related amidase</fullName>
    </submittedName>
</protein>
<dbReference type="InterPro" id="IPR036568">
    <property type="entry name" value="GGCT-like_sf"/>
</dbReference>
<dbReference type="InterPro" id="IPR036380">
    <property type="entry name" value="Isochorismatase-like_sf"/>
</dbReference>
<dbReference type="RefSeq" id="WP_130392148.1">
    <property type="nucleotide sequence ID" value="NZ_SGXM01000003.1"/>
</dbReference>
<gene>
    <name evidence="4" type="ORF">EV147_3182</name>
</gene>
<sequence length="354" mass="37852">MAKTLFVNGTLMRGLALHGNLAGAEFLGEFRTRPVYRMHSINDVHPGMYRVETGGVAVAGEMYRMSDETWARVEAGEPSHLYCGPVELDDGSVVDGILYPRGQVTAAHPDISGFGDWRAYMASRTGTIEAEPYAMPFNPATAALLIIDMQRDFLEPGGFGETLGNDVSLLRGAIAPCKALLDAARARGMLVIHTREGHSPDLGDCPPTKLARGRLQTGIGDAGPMGRILVRGEAGHDIIPELYPVAGEPVIDKPGKGAFHATDLEARLRNRGIRTLLVCGVTTEVCVHTTVREANDRGFECLVVSDATGSYFPEFQRVGLDMIKAQGGIFGWVAPSATVLAVLVPGGQGERTSP</sequence>
<feature type="domain" description="Isochorismatase-like" evidence="2">
    <location>
        <begin position="142"/>
        <end position="329"/>
    </location>
</feature>
<keyword evidence="1" id="KW-0378">Hydrolase</keyword>
<dbReference type="Proteomes" id="UP000291078">
    <property type="component" value="Unassembled WGS sequence"/>
</dbReference>
<feature type="domain" description="Allophanate hydrolase C-terminal" evidence="3">
    <location>
        <begin position="4"/>
        <end position="122"/>
    </location>
</feature>
<dbReference type="Gene3D" id="3.40.50.850">
    <property type="entry name" value="Isochorismatase-like"/>
    <property type="match status" value="1"/>
</dbReference>
<name>A0A4V2FH16_9BURK</name>
<evidence type="ECO:0000259" key="2">
    <source>
        <dbReference type="Pfam" id="PF00857"/>
    </source>
</evidence>
<dbReference type="Pfam" id="PF00857">
    <property type="entry name" value="Isochorismatase"/>
    <property type="match status" value="1"/>
</dbReference>
<organism evidence="4 5">
    <name type="scientific">Cupriavidus agavae</name>
    <dbReference type="NCBI Taxonomy" id="1001822"/>
    <lineage>
        <taxon>Bacteria</taxon>
        <taxon>Pseudomonadati</taxon>
        <taxon>Pseudomonadota</taxon>
        <taxon>Betaproteobacteria</taxon>
        <taxon>Burkholderiales</taxon>
        <taxon>Burkholderiaceae</taxon>
        <taxon>Cupriavidus</taxon>
    </lineage>
</organism>
<comment type="caution">
    <text evidence="4">The sequence shown here is derived from an EMBL/GenBank/DDBJ whole genome shotgun (WGS) entry which is preliminary data.</text>
</comment>
<evidence type="ECO:0000259" key="3">
    <source>
        <dbReference type="Pfam" id="PF21986"/>
    </source>
</evidence>
<dbReference type="GO" id="GO:0016787">
    <property type="term" value="F:hydrolase activity"/>
    <property type="evidence" value="ECO:0007669"/>
    <property type="project" value="UniProtKB-KW"/>
</dbReference>
<evidence type="ECO:0000313" key="5">
    <source>
        <dbReference type="Proteomes" id="UP000291078"/>
    </source>
</evidence>
<dbReference type="CDD" id="cd06661">
    <property type="entry name" value="GGCT_like"/>
    <property type="match status" value="1"/>
</dbReference>
<keyword evidence="5" id="KW-1185">Reference proteome</keyword>
<dbReference type="OrthoDB" id="9781985at2"/>
<reference evidence="4 5" key="1">
    <citation type="journal article" date="2015" name="Stand. Genomic Sci.">
        <title>Genomic Encyclopedia of Bacterial and Archaeal Type Strains, Phase III: the genomes of soil and plant-associated and newly described type strains.</title>
        <authorList>
            <person name="Whitman W.B."/>
            <person name="Woyke T."/>
            <person name="Klenk H.P."/>
            <person name="Zhou Y."/>
            <person name="Lilburn T.G."/>
            <person name="Beck B.J."/>
            <person name="De Vos P."/>
            <person name="Vandamme P."/>
            <person name="Eisen J.A."/>
            <person name="Garrity G."/>
            <person name="Hugenholtz P."/>
            <person name="Kyrpides N.C."/>
        </authorList>
    </citation>
    <scope>NUCLEOTIDE SEQUENCE [LARGE SCALE GENOMIC DNA]</scope>
    <source>
        <strain evidence="4 5">ASC-9842</strain>
    </source>
</reference>
<dbReference type="CDD" id="cd00431">
    <property type="entry name" value="cysteine_hydrolases"/>
    <property type="match status" value="1"/>
</dbReference>
<proteinExistence type="predicted"/>
<dbReference type="SUPFAM" id="SSF52499">
    <property type="entry name" value="Isochorismatase-like hydrolases"/>
    <property type="match status" value="1"/>
</dbReference>
<dbReference type="PANTHER" id="PTHR43540:SF9">
    <property type="entry name" value="FAMILY HYDROLASE, PUTATIVE (AFU_ORTHOLOGUE AFUA_2G08700)-RELATED"/>
    <property type="match status" value="1"/>
</dbReference>
<dbReference type="PANTHER" id="PTHR43540">
    <property type="entry name" value="PEROXYUREIDOACRYLATE/UREIDOACRYLATE AMIDOHYDROLASE-RELATED"/>
    <property type="match status" value="1"/>
</dbReference>